<dbReference type="EMBL" id="ML986596">
    <property type="protein sequence ID" value="KAF2266750.1"/>
    <property type="molecule type" value="Genomic_DNA"/>
</dbReference>
<sequence>MVSSSSWTPDHVAVNSSQALLNVCISFAILETFFIIAFIFSWYFNSNISHNTKVVFCLILVGYILCFAGVVIGLIKITVAGAGYHVADLRPETIQRMLQLIKAHEVVYVLAIPLPKLAVLCLYFRLFTSKLSHAILYLTGTVVVVTCLFGFISSFANCKPFHAFWDRRVQVQCLMDPMLVFRYYSIPNIATDVIMLAIPLPSLWKLQVGWMTKIGVFLTFATSTLGIVTAVLRFLAFIDADLFDDVTYESISTTSWTIIEPGSYLIAATMPTLRPLIRKIYTLANEFCPITHAVKQYFAKTKQDPTQDTVDTQPERSLHKKPSTKEIFETIGRLPSRQLPLDDYHLAQNSVAQTPRSMDEESMVCADAITHESMARVGRNPDGTLRTWSLQPVQLSPFRTSFFYVNN</sequence>
<dbReference type="PANTHER" id="PTHR33048">
    <property type="entry name" value="PTH11-LIKE INTEGRAL MEMBRANE PROTEIN (AFU_ORTHOLOGUE AFUA_5G11245)"/>
    <property type="match status" value="1"/>
</dbReference>
<comment type="subcellular location">
    <subcellularLocation>
        <location evidence="1">Membrane</location>
        <topology evidence="1">Multi-pass membrane protein</topology>
    </subcellularLocation>
</comment>
<dbReference type="GO" id="GO:0016020">
    <property type="term" value="C:membrane"/>
    <property type="evidence" value="ECO:0007669"/>
    <property type="project" value="UniProtKB-SubCell"/>
</dbReference>
<comment type="similarity">
    <text evidence="5">Belongs to the SAT4 family.</text>
</comment>
<evidence type="ECO:0000313" key="9">
    <source>
        <dbReference type="EMBL" id="KAF2266750.1"/>
    </source>
</evidence>
<evidence type="ECO:0000313" key="10">
    <source>
        <dbReference type="Proteomes" id="UP000800093"/>
    </source>
</evidence>
<evidence type="ECO:0000256" key="2">
    <source>
        <dbReference type="ARBA" id="ARBA00022692"/>
    </source>
</evidence>
<feature type="transmembrane region" description="Helical" evidence="7">
    <location>
        <begin position="134"/>
        <end position="156"/>
    </location>
</feature>
<feature type="domain" description="Rhodopsin" evidence="8">
    <location>
        <begin position="59"/>
        <end position="279"/>
    </location>
</feature>
<proteinExistence type="inferred from homology"/>
<keyword evidence="10" id="KW-1185">Reference proteome</keyword>
<name>A0A9P4KDS5_9PLEO</name>
<feature type="transmembrane region" description="Helical" evidence="7">
    <location>
        <begin position="216"/>
        <end position="238"/>
    </location>
</feature>
<reference evidence="10" key="1">
    <citation type="journal article" date="2020" name="Stud. Mycol.">
        <title>101 Dothideomycetes genomes: A test case for predicting lifestyles and emergence of pathogens.</title>
        <authorList>
            <person name="Haridas S."/>
            <person name="Albert R."/>
            <person name="Binder M."/>
            <person name="Bloem J."/>
            <person name="LaButti K."/>
            <person name="Salamov A."/>
            <person name="Andreopoulos B."/>
            <person name="Baker S."/>
            <person name="Barry K."/>
            <person name="Bills G."/>
            <person name="Bluhm B."/>
            <person name="Cannon C."/>
            <person name="Castanera R."/>
            <person name="Culley D."/>
            <person name="Daum C."/>
            <person name="Ezra D."/>
            <person name="Gonzalez J."/>
            <person name="Henrissat B."/>
            <person name="Kuo A."/>
            <person name="Liang C."/>
            <person name="Lipzen A."/>
            <person name="Lutzoni F."/>
            <person name="Magnuson J."/>
            <person name="Mondo S."/>
            <person name="Nolan M."/>
            <person name="Ohm R."/>
            <person name="Pangilinan J."/>
            <person name="Park H.-J."/>
            <person name="Ramirez L."/>
            <person name="Alfaro M."/>
            <person name="Sun H."/>
            <person name="Tritt A."/>
            <person name="Yoshinaga Y."/>
            <person name="Zwiers L.-H."/>
            <person name="Turgeon B."/>
            <person name="Goodwin S."/>
            <person name="Spatafora J."/>
            <person name="Crous P."/>
            <person name="Grigoriev I."/>
        </authorList>
    </citation>
    <scope>NUCLEOTIDE SEQUENCE [LARGE SCALE GENOMIC DNA]</scope>
    <source>
        <strain evidence="10">CBS 304.66</strain>
    </source>
</reference>
<evidence type="ECO:0000256" key="3">
    <source>
        <dbReference type="ARBA" id="ARBA00022989"/>
    </source>
</evidence>
<feature type="transmembrane region" description="Helical" evidence="7">
    <location>
        <begin position="106"/>
        <end position="127"/>
    </location>
</feature>
<evidence type="ECO:0000256" key="7">
    <source>
        <dbReference type="SAM" id="Phobius"/>
    </source>
</evidence>
<feature type="transmembrane region" description="Helical" evidence="7">
    <location>
        <begin position="56"/>
        <end position="86"/>
    </location>
</feature>
<organism evidence="9 10">
    <name type="scientific">Lojkania enalia</name>
    <dbReference type="NCBI Taxonomy" id="147567"/>
    <lineage>
        <taxon>Eukaryota</taxon>
        <taxon>Fungi</taxon>
        <taxon>Dikarya</taxon>
        <taxon>Ascomycota</taxon>
        <taxon>Pezizomycotina</taxon>
        <taxon>Dothideomycetes</taxon>
        <taxon>Pleosporomycetidae</taxon>
        <taxon>Pleosporales</taxon>
        <taxon>Pleosporales incertae sedis</taxon>
        <taxon>Lojkania</taxon>
    </lineage>
</organism>
<feature type="compositionally biased region" description="Basic and acidic residues" evidence="6">
    <location>
        <begin position="313"/>
        <end position="322"/>
    </location>
</feature>
<feature type="region of interest" description="Disordered" evidence="6">
    <location>
        <begin position="303"/>
        <end position="322"/>
    </location>
</feature>
<evidence type="ECO:0000256" key="5">
    <source>
        <dbReference type="ARBA" id="ARBA00038359"/>
    </source>
</evidence>
<gene>
    <name evidence="9" type="ORF">CC78DRAFT_458854</name>
</gene>
<dbReference type="Pfam" id="PF20684">
    <property type="entry name" value="Fung_rhodopsin"/>
    <property type="match status" value="1"/>
</dbReference>
<accession>A0A9P4KDS5</accession>
<keyword evidence="3 7" id="KW-1133">Transmembrane helix</keyword>
<feature type="transmembrane region" description="Helical" evidence="7">
    <location>
        <begin position="20"/>
        <end position="44"/>
    </location>
</feature>
<dbReference type="PANTHER" id="PTHR33048:SF156">
    <property type="entry name" value="INTEGRAL MEMBRANE PROTEIN"/>
    <property type="match status" value="1"/>
</dbReference>
<protein>
    <recommendedName>
        <fullName evidence="8">Rhodopsin domain-containing protein</fullName>
    </recommendedName>
</protein>
<dbReference type="InterPro" id="IPR052337">
    <property type="entry name" value="SAT4-like"/>
</dbReference>
<evidence type="ECO:0000259" key="8">
    <source>
        <dbReference type="Pfam" id="PF20684"/>
    </source>
</evidence>
<dbReference type="AlphaFoldDB" id="A0A9P4KDS5"/>
<keyword evidence="4 7" id="KW-0472">Membrane</keyword>
<dbReference type="OrthoDB" id="5329176at2759"/>
<comment type="caution">
    <text evidence="9">The sequence shown here is derived from an EMBL/GenBank/DDBJ whole genome shotgun (WGS) entry which is preliminary data.</text>
</comment>
<dbReference type="Proteomes" id="UP000800093">
    <property type="component" value="Unassembled WGS sequence"/>
</dbReference>
<evidence type="ECO:0000256" key="1">
    <source>
        <dbReference type="ARBA" id="ARBA00004141"/>
    </source>
</evidence>
<dbReference type="InterPro" id="IPR049326">
    <property type="entry name" value="Rhodopsin_dom_fungi"/>
</dbReference>
<evidence type="ECO:0000256" key="4">
    <source>
        <dbReference type="ARBA" id="ARBA00023136"/>
    </source>
</evidence>
<keyword evidence="2 7" id="KW-0812">Transmembrane</keyword>
<feature type="transmembrane region" description="Helical" evidence="7">
    <location>
        <begin position="184"/>
        <end position="204"/>
    </location>
</feature>
<evidence type="ECO:0000256" key="6">
    <source>
        <dbReference type="SAM" id="MobiDB-lite"/>
    </source>
</evidence>